<organism evidence="2 3">
    <name type="scientific">Dendrothele bispora (strain CBS 962.96)</name>
    <dbReference type="NCBI Taxonomy" id="1314807"/>
    <lineage>
        <taxon>Eukaryota</taxon>
        <taxon>Fungi</taxon>
        <taxon>Dikarya</taxon>
        <taxon>Basidiomycota</taxon>
        <taxon>Agaricomycotina</taxon>
        <taxon>Agaricomycetes</taxon>
        <taxon>Agaricomycetidae</taxon>
        <taxon>Agaricales</taxon>
        <taxon>Agaricales incertae sedis</taxon>
        <taxon>Dendrothele</taxon>
    </lineage>
</organism>
<evidence type="ECO:0000313" key="3">
    <source>
        <dbReference type="Proteomes" id="UP000297245"/>
    </source>
</evidence>
<dbReference type="PROSITE" id="PS50011">
    <property type="entry name" value="PROTEIN_KINASE_DOM"/>
    <property type="match status" value="1"/>
</dbReference>
<dbReference type="InterPro" id="IPR008266">
    <property type="entry name" value="Tyr_kinase_AS"/>
</dbReference>
<dbReference type="Proteomes" id="UP000297245">
    <property type="component" value="Unassembled WGS sequence"/>
</dbReference>
<dbReference type="OrthoDB" id="4062651at2759"/>
<dbReference type="Pfam" id="PF00069">
    <property type="entry name" value="Pkinase"/>
    <property type="match status" value="1"/>
</dbReference>
<dbReference type="GO" id="GO:0004674">
    <property type="term" value="F:protein serine/threonine kinase activity"/>
    <property type="evidence" value="ECO:0007669"/>
    <property type="project" value="TreeGrafter"/>
</dbReference>
<dbReference type="PANTHER" id="PTHR44329">
    <property type="entry name" value="SERINE/THREONINE-PROTEIN KINASE TNNI3K-RELATED"/>
    <property type="match status" value="1"/>
</dbReference>
<dbReference type="EMBL" id="ML179541">
    <property type="protein sequence ID" value="THU85550.1"/>
    <property type="molecule type" value="Genomic_DNA"/>
</dbReference>
<protein>
    <submittedName>
        <fullName evidence="2">Kinase-like protein</fullName>
    </submittedName>
</protein>
<keyword evidence="2" id="KW-0418">Kinase</keyword>
<dbReference type="Gene3D" id="1.10.510.10">
    <property type="entry name" value="Transferase(Phosphotransferase) domain 1"/>
    <property type="match status" value="1"/>
</dbReference>
<dbReference type="PROSITE" id="PS00109">
    <property type="entry name" value="PROTEIN_KINASE_TYR"/>
    <property type="match status" value="1"/>
</dbReference>
<dbReference type="InterPro" id="IPR011009">
    <property type="entry name" value="Kinase-like_dom_sf"/>
</dbReference>
<dbReference type="InterPro" id="IPR000719">
    <property type="entry name" value="Prot_kinase_dom"/>
</dbReference>
<keyword evidence="2" id="KW-0808">Transferase</keyword>
<dbReference type="GO" id="GO:0005524">
    <property type="term" value="F:ATP binding"/>
    <property type="evidence" value="ECO:0007669"/>
    <property type="project" value="InterPro"/>
</dbReference>
<proteinExistence type="predicted"/>
<accession>A0A4S8LAA4</accession>
<dbReference type="AlphaFoldDB" id="A0A4S8LAA4"/>
<reference evidence="2 3" key="1">
    <citation type="journal article" date="2019" name="Nat. Ecol. Evol.">
        <title>Megaphylogeny resolves global patterns of mushroom evolution.</title>
        <authorList>
            <person name="Varga T."/>
            <person name="Krizsan K."/>
            <person name="Foldi C."/>
            <person name="Dima B."/>
            <person name="Sanchez-Garcia M."/>
            <person name="Sanchez-Ramirez S."/>
            <person name="Szollosi G.J."/>
            <person name="Szarkandi J.G."/>
            <person name="Papp V."/>
            <person name="Albert L."/>
            <person name="Andreopoulos W."/>
            <person name="Angelini C."/>
            <person name="Antonin V."/>
            <person name="Barry K.W."/>
            <person name="Bougher N.L."/>
            <person name="Buchanan P."/>
            <person name="Buyck B."/>
            <person name="Bense V."/>
            <person name="Catcheside P."/>
            <person name="Chovatia M."/>
            <person name="Cooper J."/>
            <person name="Damon W."/>
            <person name="Desjardin D."/>
            <person name="Finy P."/>
            <person name="Geml J."/>
            <person name="Haridas S."/>
            <person name="Hughes K."/>
            <person name="Justo A."/>
            <person name="Karasinski D."/>
            <person name="Kautmanova I."/>
            <person name="Kiss B."/>
            <person name="Kocsube S."/>
            <person name="Kotiranta H."/>
            <person name="LaButti K.M."/>
            <person name="Lechner B.E."/>
            <person name="Liimatainen K."/>
            <person name="Lipzen A."/>
            <person name="Lukacs Z."/>
            <person name="Mihaltcheva S."/>
            <person name="Morgado L.N."/>
            <person name="Niskanen T."/>
            <person name="Noordeloos M.E."/>
            <person name="Ohm R.A."/>
            <person name="Ortiz-Santana B."/>
            <person name="Ovrebo C."/>
            <person name="Racz N."/>
            <person name="Riley R."/>
            <person name="Savchenko A."/>
            <person name="Shiryaev A."/>
            <person name="Soop K."/>
            <person name="Spirin V."/>
            <person name="Szebenyi C."/>
            <person name="Tomsovsky M."/>
            <person name="Tulloss R.E."/>
            <person name="Uehling J."/>
            <person name="Grigoriev I.V."/>
            <person name="Vagvolgyi C."/>
            <person name="Papp T."/>
            <person name="Martin F.M."/>
            <person name="Miettinen O."/>
            <person name="Hibbett D.S."/>
            <person name="Nagy L.G."/>
        </authorList>
    </citation>
    <scope>NUCLEOTIDE SEQUENCE [LARGE SCALE GENOMIC DNA]</scope>
    <source>
        <strain evidence="2 3">CBS 962.96</strain>
    </source>
</reference>
<evidence type="ECO:0000259" key="1">
    <source>
        <dbReference type="PROSITE" id="PS50011"/>
    </source>
</evidence>
<gene>
    <name evidence="2" type="ORF">K435DRAFT_685313</name>
</gene>
<sequence>LDLVSMLVNSCDYRTKLLQIVSSLNMSEDAKVREALRKDEPEIAQMFAEVLRGISRSETLKATVFALEGDDAQKFSDVVQDILEKGYLCHEESIRARRLLVRFFETCDKLPSSLFIKGVERPDDHATFGGGFGDVFKAYLRADGRCVALKRMRTFQQHSDLLNIRRRFGKEALLWRHLNNKFIVPFLGIDAETFPLSLCLVSPWMRHGTVLKHIADHGKSGIDKRLHEVAQGLAYLHSQKIVHGDLRGANILINDEWQACLTDFGLTVFNDATASSSTSRRGGSVRWMAPELHIPESFGMSSSRLTPETDVYAFGCVCLEVGLDHCSL</sequence>
<keyword evidence="3" id="KW-1185">Reference proteome</keyword>
<name>A0A4S8LAA4_DENBC</name>
<feature type="domain" description="Protein kinase" evidence="1">
    <location>
        <begin position="121"/>
        <end position="328"/>
    </location>
</feature>
<evidence type="ECO:0000313" key="2">
    <source>
        <dbReference type="EMBL" id="THU85550.1"/>
    </source>
</evidence>
<dbReference type="SUPFAM" id="SSF56112">
    <property type="entry name" value="Protein kinase-like (PK-like)"/>
    <property type="match status" value="1"/>
</dbReference>
<feature type="non-terminal residue" evidence="2">
    <location>
        <position position="1"/>
    </location>
</feature>
<dbReference type="InterPro" id="IPR051681">
    <property type="entry name" value="Ser/Thr_Kinases-Pseudokinases"/>
</dbReference>